<dbReference type="EMBL" id="JADWYS010000001">
    <property type="protein sequence ID" value="MBG9390352.1"/>
    <property type="molecule type" value="Genomic_DNA"/>
</dbReference>
<dbReference type="InterPro" id="IPR036428">
    <property type="entry name" value="PCD_sf"/>
</dbReference>
<dbReference type="Proteomes" id="UP000651050">
    <property type="component" value="Unassembled WGS sequence"/>
</dbReference>
<keyword evidence="6" id="KW-1185">Reference proteome</keyword>
<dbReference type="NCBIfam" id="NF002017">
    <property type="entry name" value="PRK00823.1-2"/>
    <property type="match status" value="1"/>
</dbReference>
<dbReference type="AlphaFoldDB" id="A0A931H8I4"/>
<comment type="caution">
    <text evidence="5">The sequence shown here is derived from an EMBL/GenBank/DDBJ whole genome shotgun (WGS) entry which is preliminary data.</text>
</comment>
<dbReference type="EC" id="4.2.1.96" evidence="4"/>
<dbReference type="GO" id="GO:0006729">
    <property type="term" value="P:tetrahydrobiopterin biosynthetic process"/>
    <property type="evidence" value="ECO:0007669"/>
    <property type="project" value="InterPro"/>
</dbReference>
<dbReference type="GO" id="GO:0008124">
    <property type="term" value="F:4-alpha-hydroxytetrahydrobiopterin dehydratase activity"/>
    <property type="evidence" value="ECO:0007669"/>
    <property type="project" value="UniProtKB-UniRule"/>
</dbReference>
<evidence type="ECO:0000256" key="4">
    <source>
        <dbReference type="HAMAP-Rule" id="MF_00434"/>
    </source>
</evidence>
<evidence type="ECO:0000256" key="3">
    <source>
        <dbReference type="ARBA" id="ARBA00023239"/>
    </source>
</evidence>
<organism evidence="5 6">
    <name type="scientific">Caenimonas aquaedulcis</name>
    <dbReference type="NCBI Taxonomy" id="2793270"/>
    <lineage>
        <taxon>Bacteria</taxon>
        <taxon>Pseudomonadati</taxon>
        <taxon>Pseudomonadota</taxon>
        <taxon>Betaproteobacteria</taxon>
        <taxon>Burkholderiales</taxon>
        <taxon>Comamonadaceae</taxon>
        <taxon>Caenimonas</taxon>
    </lineage>
</organism>
<dbReference type="PANTHER" id="PTHR12599">
    <property type="entry name" value="PTERIN-4-ALPHA-CARBINOLAMINE DEHYDRATASE"/>
    <property type="match status" value="1"/>
</dbReference>
<accession>A0A931H8I4</accession>
<evidence type="ECO:0000313" key="6">
    <source>
        <dbReference type="Proteomes" id="UP000651050"/>
    </source>
</evidence>
<keyword evidence="3 4" id="KW-0456">Lyase</keyword>
<dbReference type="SUPFAM" id="SSF55248">
    <property type="entry name" value="PCD-like"/>
    <property type="match status" value="1"/>
</dbReference>
<protein>
    <recommendedName>
        <fullName evidence="4">Putative pterin-4-alpha-carbinolamine dehydratase</fullName>
        <shortName evidence="4">PHS</shortName>
        <ecNumber evidence="4">4.2.1.96</ecNumber>
    </recommendedName>
    <alternativeName>
        <fullName evidence="4">4-alpha-hydroxy-tetrahydropterin dehydratase</fullName>
    </alternativeName>
    <alternativeName>
        <fullName evidence="4">Pterin carbinolamine dehydratase</fullName>
        <shortName evidence="4">PCD</shortName>
    </alternativeName>
</protein>
<dbReference type="Gene3D" id="3.30.1360.20">
    <property type="entry name" value="Transcriptional coactivator/pterin dehydratase"/>
    <property type="match status" value="1"/>
</dbReference>
<dbReference type="InterPro" id="IPR001533">
    <property type="entry name" value="Pterin_deHydtase"/>
</dbReference>
<proteinExistence type="inferred from homology"/>
<reference evidence="5" key="1">
    <citation type="submission" date="2020-11" db="EMBL/GenBank/DDBJ databases">
        <title>Bacterial whole genome sequence for Caenimonas sp. DR4.4.</title>
        <authorList>
            <person name="Le V."/>
            <person name="Ko S.-R."/>
            <person name="Ahn C.-Y."/>
            <person name="Oh H.-M."/>
        </authorList>
    </citation>
    <scope>NUCLEOTIDE SEQUENCE</scope>
    <source>
        <strain evidence="5">DR4.4</strain>
    </source>
</reference>
<dbReference type="PANTHER" id="PTHR12599:SF0">
    <property type="entry name" value="PTERIN-4-ALPHA-CARBINOLAMINE DEHYDRATASE"/>
    <property type="match status" value="1"/>
</dbReference>
<sequence>MSTMLKKKDWSLLPRRALTATEIVTRLSAAPGWKLSGDGPDVAIEKTFTFANYYETISFVNAVAFIANAQDHHPDLSVHYGRCVVRFNTHDVKGLSETDFECAAQVDALLA</sequence>
<dbReference type="HAMAP" id="MF_00434">
    <property type="entry name" value="Pterin_4_alpha"/>
    <property type="match status" value="1"/>
</dbReference>
<evidence type="ECO:0000256" key="1">
    <source>
        <dbReference type="ARBA" id="ARBA00001554"/>
    </source>
</evidence>
<gene>
    <name evidence="5" type="ORF">I5803_20135</name>
</gene>
<evidence type="ECO:0000313" key="5">
    <source>
        <dbReference type="EMBL" id="MBG9390352.1"/>
    </source>
</evidence>
<dbReference type="Pfam" id="PF01329">
    <property type="entry name" value="Pterin_4a"/>
    <property type="match status" value="1"/>
</dbReference>
<comment type="similarity">
    <text evidence="2 4">Belongs to the pterin-4-alpha-carbinolamine dehydratase family.</text>
</comment>
<dbReference type="CDD" id="cd00913">
    <property type="entry name" value="PCD_DCoH_subfamily_a"/>
    <property type="match status" value="1"/>
</dbReference>
<dbReference type="RefSeq" id="WP_196988093.1">
    <property type="nucleotide sequence ID" value="NZ_JADWYS010000001.1"/>
</dbReference>
<evidence type="ECO:0000256" key="2">
    <source>
        <dbReference type="ARBA" id="ARBA00006472"/>
    </source>
</evidence>
<comment type="catalytic activity">
    <reaction evidence="1 4">
        <text>(4aS,6R)-4a-hydroxy-L-erythro-5,6,7,8-tetrahydrobiopterin = (6R)-L-erythro-6,7-dihydrobiopterin + H2O</text>
        <dbReference type="Rhea" id="RHEA:11920"/>
        <dbReference type="ChEBI" id="CHEBI:15377"/>
        <dbReference type="ChEBI" id="CHEBI:15642"/>
        <dbReference type="ChEBI" id="CHEBI:43120"/>
        <dbReference type="EC" id="4.2.1.96"/>
    </reaction>
</comment>
<name>A0A931H8I4_9BURK</name>